<dbReference type="SUPFAM" id="SSF50331">
    <property type="entry name" value="MOP-like"/>
    <property type="match status" value="1"/>
</dbReference>
<dbReference type="SMART" id="SM00382">
    <property type="entry name" value="AAA"/>
    <property type="match status" value="1"/>
</dbReference>
<dbReference type="GO" id="GO:0005524">
    <property type="term" value="F:ATP binding"/>
    <property type="evidence" value="ECO:0007669"/>
    <property type="project" value="UniProtKB-KW"/>
</dbReference>
<dbReference type="SUPFAM" id="SSF52540">
    <property type="entry name" value="P-loop containing nucleoside triphosphate hydrolases"/>
    <property type="match status" value="1"/>
</dbReference>
<evidence type="ECO:0000256" key="1">
    <source>
        <dbReference type="ARBA" id="ARBA00022448"/>
    </source>
</evidence>
<dbReference type="InterPro" id="IPR013611">
    <property type="entry name" value="Transp-assoc_OB_typ2"/>
</dbReference>
<dbReference type="PANTHER" id="PTHR42781">
    <property type="entry name" value="SPERMIDINE/PUTRESCINE IMPORT ATP-BINDING PROTEIN POTA"/>
    <property type="match status" value="1"/>
</dbReference>
<comment type="caution">
    <text evidence="5">The sequence shown here is derived from an EMBL/GenBank/DDBJ whole genome shotgun (WGS) entry which is preliminary data.</text>
</comment>
<sequence>METSTLGHKSSGVVLKDITKIFQQPDTGKDFVAVDHINLNIQDGEMVTLLGPSGCGKTTTLRMISGFEYPTSGSVFIGERDVAKVPPNKRGISMVFQSYALFPHLNIWENVAYGLKVEKLPQDEIVRRTNAVMELMQLTGMERRFPNQLSGGQQQRVALARAVVIEPSVLLFDEPLSNLDAKLRESMRDELRALQKRLGITSLYVTHDQSEAMAISDRVVIMKDGVICQQGSPTEIYEQPGSRFVANFIGKANFIDGTFRGMDGESALVEVNGHTFPIPAPGRMEGVRKDGPCCLTVRPESVLLSEEEGPLPGVISRATYYGAKVEYEVMLGDQPIIVEVYNPQLTRRFAEGDRVHMTLVDRCVRVLA</sequence>
<keyword evidence="2" id="KW-0547">Nucleotide-binding</keyword>
<evidence type="ECO:0000256" key="2">
    <source>
        <dbReference type="ARBA" id="ARBA00022741"/>
    </source>
</evidence>
<dbReference type="Gene3D" id="2.40.50.100">
    <property type="match status" value="1"/>
</dbReference>
<keyword evidence="6" id="KW-1185">Reference proteome</keyword>
<dbReference type="Proteomes" id="UP000719500">
    <property type="component" value="Unassembled WGS sequence"/>
</dbReference>
<protein>
    <submittedName>
        <fullName evidence="5">ABC transporter ATP-binding protein</fullName>
    </submittedName>
</protein>
<dbReference type="EMBL" id="JACSNX010000010">
    <property type="protein sequence ID" value="MBM6851386.1"/>
    <property type="molecule type" value="Genomic_DNA"/>
</dbReference>
<dbReference type="InterPro" id="IPR027417">
    <property type="entry name" value="P-loop_NTPase"/>
</dbReference>
<dbReference type="InterPro" id="IPR003593">
    <property type="entry name" value="AAA+_ATPase"/>
</dbReference>
<evidence type="ECO:0000256" key="3">
    <source>
        <dbReference type="ARBA" id="ARBA00022840"/>
    </source>
</evidence>
<dbReference type="InterPro" id="IPR017871">
    <property type="entry name" value="ABC_transporter-like_CS"/>
</dbReference>
<keyword evidence="1" id="KW-0813">Transport</keyword>
<dbReference type="PANTHER" id="PTHR42781:SF4">
    <property type="entry name" value="SPERMIDINE_PUTRESCINE IMPORT ATP-BINDING PROTEIN POTA"/>
    <property type="match status" value="1"/>
</dbReference>
<evidence type="ECO:0000259" key="4">
    <source>
        <dbReference type="PROSITE" id="PS50893"/>
    </source>
</evidence>
<gene>
    <name evidence="5" type="ORF">H9X91_08045</name>
</gene>
<dbReference type="InterPro" id="IPR003439">
    <property type="entry name" value="ABC_transporter-like_ATP-bd"/>
</dbReference>
<dbReference type="Pfam" id="PF00005">
    <property type="entry name" value="ABC_tran"/>
    <property type="match status" value="1"/>
</dbReference>
<name>A0ABS2FWX5_9FIRM</name>
<reference evidence="5 6" key="1">
    <citation type="journal article" date="2021" name="Sci. Rep.">
        <title>The distribution of antibiotic resistance genes in chicken gut microbiota commensals.</title>
        <authorList>
            <person name="Juricova H."/>
            <person name="Matiasovicova J."/>
            <person name="Kubasova T."/>
            <person name="Cejkova D."/>
            <person name="Rychlik I."/>
        </authorList>
    </citation>
    <scope>NUCLEOTIDE SEQUENCE [LARGE SCALE GENOMIC DNA]</scope>
    <source>
        <strain evidence="5 6">An411</strain>
    </source>
</reference>
<evidence type="ECO:0000313" key="6">
    <source>
        <dbReference type="Proteomes" id="UP000719500"/>
    </source>
</evidence>
<dbReference type="PROSITE" id="PS00211">
    <property type="entry name" value="ABC_TRANSPORTER_1"/>
    <property type="match status" value="1"/>
</dbReference>
<dbReference type="PROSITE" id="PS50893">
    <property type="entry name" value="ABC_TRANSPORTER_2"/>
    <property type="match status" value="1"/>
</dbReference>
<evidence type="ECO:0000313" key="5">
    <source>
        <dbReference type="EMBL" id="MBM6851386.1"/>
    </source>
</evidence>
<organism evidence="5 6">
    <name type="scientific">Oscillibacter valericigenes</name>
    <dbReference type="NCBI Taxonomy" id="351091"/>
    <lineage>
        <taxon>Bacteria</taxon>
        <taxon>Bacillati</taxon>
        <taxon>Bacillota</taxon>
        <taxon>Clostridia</taxon>
        <taxon>Eubacteriales</taxon>
        <taxon>Oscillospiraceae</taxon>
        <taxon>Oscillibacter</taxon>
    </lineage>
</organism>
<keyword evidence="3 5" id="KW-0067">ATP-binding</keyword>
<dbReference type="InterPro" id="IPR008995">
    <property type="entry name" value="Mo/tungstate-bd_C_term_dom"/>
</dbReference>
<feature type="domain" description="ABC transporter" evidence="4">
    <location>
        <begin position="13"/>
        <end position="249"/>
    </location>
</feature>
<dbReference type="InterPro" id="IPR050093">
    <property type="entry name" value="ABC_SmlMolc_Importer"/>
</dbReference>
<dbReference type="Pfam" id="PF08402">
    <property type="entry name" value="TOBE_2"/>
    <property type="match status" value="1"/>
</dbReference>
<dbReference type="Gene3D" id="3.40.50.300">
    <property type="entry name" value="P-loop containing nucleotide triphosphate hydrolases"/>
    <property type="match status" value="1"/>
</dbReference>
<accession>A0ABS2FWX5</accession>
<proteinExistence type="predicted"/>